<evidence type="ECO:0000256" key="1">
    <source>
        <dbReference type="SAM" id="SignalP"/>
    </source>
</evidence>
<sequence>MLSKAFASALLLLPSFVTGAYLVRADQQAPLQTSLTMVETGPFRIHPSSFPDKCFDVRGGIFGNGSPVQIYECNGSPSQAWVFDYEIDRIRLAGMDWCLDAGNPPFVNGAKVKIWGCTSRIDAQSWRWYSFGKTGLVGINLADTNLCLDLTEGKVDNGTLIQLWTCDHLNGKNQALFTAL</sequence>
<dbReference type="CDD" id="cd00161">
    <property type="entry name" value="beta-trefoil_Ricin-like"/>
    <property type="match status" value="1"/>
</dbReference>
<dbReference type="PROSITE" id="PS50231">
    <property type="entry name" value="RICIN_B_LECTIN"/>
    <property type="match status" value="1"/>
</dbReference>
<feature type="chain" id="PRO_5022800925" description="Ricin B lectin domain-containing protein" evidence="1">
    <location>
        <begin position="20"/>
        <end position="180"/>
    </location>
</feature>
<gene>
    <name evidence="3" type="ORF">FA15DRAFT_759106</name>
</gene>
<dbReference type="AlphaFoldDB" id="A0A5C3KLM2"/>
<dbReference type="SMART" id="SM00458">
    <property type="entry name" value="RICIN"/>
    <property type="match status" value="1"/>
</dbReference>
<dbReference type="SUPFAM" id="SSF50370">
    <property type="entry name" value="Ricin B-like lectins"/>
    <property type="match status" value="1"/>
</dbReference>
<accession>A0A5C3KLM2</accession>
<dbReference type="Pfam" id="PF00652">
    <property type="entry name" value="Ricin_B_lectin"/>
    <property type="match status" value="1"/>
</dbReference>
<name>A0A5C3KLM2_COPMA</name>
<organism evidence="3 4">
    <name type="scientific">Coprinopsis marcescibilis</name>
    <name type="common">Agaric fungus</name>
    <name type="synonym">Psathyrella marcescibilis</name>
    <dbReference type="NCBI Taxonomy" id="230819"/>
    <lineage>
        <taxon>Eukaryota</taxon>
        <taxon>Fungi</taxon>
        <taxon>Dikarya</taxon>
        <taxon>Basidiomycota</taxon>
        <taxon>Agaricomycotina</taxon>
        <taxon>Agaricomycetes</taxon>
        <taxon>Agaricomycetidae</taxon>
        <taxon>Agaricales</taxon>
        <taxon>Agaricineae</taxon>
        <taxon>Psathyrellaceae</taxon>
        <taxon>Coprinopsis</taxon>
    </lineage>
</organism>
<dbReference type="EMBL" id="ML210286">
    <property type="protein sequence ID" value="TFK20833.1"/>
    <property type="molecule type" value="Genomic_DNA"/>
</dbReference>
<dbReference type="InterPro" id="IPR035992">
    <property type="entry name" value="Ricin_B-like_lectins"/>
</dbReference>
<dbReference type="OrthoDB" id="6770063at2759"/>
<evidence type="ECO:0000313" key="4">
    <source>
        <dbReference type="Proteomes" id="UP000307440"/>
    </source>
</evidence>
<dbReference type="Proteomes" id="UP000307440">
    <property type="component" value="Unassembled WGS sequence"/>
</dbReference>
<keyword evidence="4" id="KW-1185">Reference proteome</keyword>
<keyword evidence="1" id="KW-0732">Signal</keyword>
<evidence type="ECO:0000313" key="3">
    <source>
        <dbReference type="EMBL" id="TFK20833.1"/>
    </source>
</evidence>
<dbReference type="InterPro" id="IPR000772">
    <property type="entry name" value="Ricin_B_lectin"/>
</dbReference>
<protein>
    <recommendedName>
        <fullName evidence="2">Ricin B lectin domain-containing protein</fullName>
    </recommendedName>
</protein>
<evidence type="ECO:0000259" key="2">
    <source>
        <dbReference type="SMART" id="SM00458"/>
    </source>
</evidence>
<reference evidence="3 4" key="1">
    <citation type="journal article" date="2019" name="Nat. Ecol. Evol.">
        <title>Megaphylogeny resolves global patterns of mushroom evolution.</title>
        <authorList>
            <person name="Varga T."/>
            <person name="Krizsan K."/>
            <person name="Foldi C."/>
            <person name="Dima B."/>
            <person name="Sanchez-Garcia M."/>
            <person name="Sanchez-Ramirez S."/>
            <person name="Szollosi G.J."/>
            <person name="Szarkandi J.G."/>
            <person name="Papp V."/>
            <person name="Albert L."/>
            <person name="Andreopoulos W."/>
            <person name="Angelini C."/>
            <person name="Antonin V."/>
            <person name="Barry K.W."/>
            <person name="Bougher N.L."/>
            <person name="Buchanan P."/>
            <person name="Buyck B."/>
            <person name="Bense V."/>
            <person name="Catcheside P."/>
            <person name="Chovatia M."/>
            <person name="Cooper J."/>
            <person name="Damon W."/>
            <person name="Desjardin D."/>
            <person name="Finy P."/>
            <person name="Geml J."/>
            <person name="Haridas S."/>
            <person name="Hughes K."/>
            <person name="Justo A."/>
            <person name="Karasinski D."/>
            <person name="Kautmanova I."/>
            <person name="Kiss B."/>
            <person name="Kocsube S."/>
            <person name="Kotiranta H."/>
            <person name="LaButti K.M."/>
            <person name="Lechner B.E."/>
            <person name="Liimatainen K."/>
            <person name="Lipzen A."/>
            <person name="Lukacs Z."/>
            <person name="Mihaltcheva S."/>
            <person name="Morgado L.N."/>
            <person name="Niskanen T."/>
            <person name="Noordeloos M.E."/>
            <person name="Ohm R.A."/>
            <person name="Ortiz-Santana B."/>
            <person name="Ovrebo C."/>
            <person name="Racz N."/>
            <person name="Riley R."/>
            <person name="Savchenko A."/>
            <person name="Shiryaev A."/>
            <person name="Soop K."/>
            <person name="Spirin V."/>
            <person name="Szebenyi C."/>
            <person name="Tomsovsky M."/>
            <person name="Tulloss R.E."/>
            <person name="Uehling J."/>
            <person name="Grigoriev I.V."/>
            <person name="Vagvolgyi C."/>
            <person name="Papp T."/>
            <person name="Martin F.M."/>
            <person name="Miettinen O."/>
            <person name="Hibbett D.S."/>
            <person name="Nagy L.G."/>
        </authorList>
    </citation>
    <scope>NUCLEOTIDE SEQUENCE [LARGE SCALE GENOMIC DNA]</scope>
    <source>
        <strain evidence="3 4">CBS 121175</strain>
    </source>
</reference>
<dbReference type="Gene3D" id="2.80.10.50">
    <property type="match status" value="1"/>
</dbReference>
<proteinExistence type="predicted"/>
<feature type="domain" description="Ricin B lectin" evidence="2">
    <location>
        <begin position="40"/>
        <end position="178"/>
    </location>
</feature>
<feature type="signal peptide" evidence="1">
    <location>
        <begin position="1"/>
        <end position="19"/>
    </location>
</feature>